<dbReference type="Proteomes" id="UP000545507">
    <property type="component" value="Unassembled WGS sequence"/>
</dbReference>
<dbReference type="GO" id="GO:0030288">
    <property type="term" value="C:outer membrane-bounded periplasmic space"/>
    <property type="evidence" value="ECO:0007669"/>
    <property type="project" value="TreeGrafter"/>
</dbReference>
<evidence type="ECO:0000256" key="4">
    <source>
        <dbReference type="ARBA" id="ARBA00022676"/>
    </source>
</evidence>
<dbReference type="GO" id="GO:0008955">
    <property type="term" value="F:peptidoglycan glycosyltransferase activity"/>
    <property type="evidence" value="ECO:0007669"/>
    <property type="project" value="UniProtKB-EC"/>
</dbReference>
<dbReference type="InterPro" id="IPR036950">
    <property type="entry name" value="PBP_transglycosylase"/>
</dbReference>
<dbReference type="EMBL" id="VYGV01000028">
    <property type="protein sequence ID" value="NWF48569.1"/>
    <property type="molecule type" value="Genomic_DNA"/>
</dbReference>
<gene>
    <name evidence="12" type="ORF">F3K02_25405</name>
</gene>
<organism evidence="12 13">
    <name type="scientific">Hydrogenophaga aromaticivorans</name>
    <dbReference type="NCBI Taxonomy" id="2610898"/>
    <lineage>
        <taxon>Bacteria</taxon>
        <taxon>Pseudomonadati</taxon>
        <taxon>Pseudomonadota</taxon>
        <taxon>Betaproteobacteria</taxon>
        <taxon>Burkholderiales</taxon>
        <taxon>Comamonadaceae</taxon>
        <taxon>Hydrogenophaga</taxon>
    </lineage>
</organism>
<dbReference type="EC" id="2.4.99.28" evidence="7"/>
<dbReference type="GO" id="GO:0004180">
    <property type="term" value="F:carboxypeptidase activity"/>
    <property type="evidence" value="ECO:0007669"/>
    <property type="project" value="UniProtKB-KW"/>
</dbReference>
<evidence type="ECO:0000256" key="5">
    <source>
        <dbReference type="ARBA" id="ARBA00022679"/>
    </source>
</evidence>
<proteinExistence type="predicted"/>
<evidence type="ECO:0000259" key="11">
    <source>
        <dbReference type="Pfam" id="PF00912"/>
    </source>
</evidence>
<evidence type="ECO:0000313" key="13">
    <source>
        <dbReference type="Proteomes" id="UP000545507"/>
    </source>
</evidence>
<dbReference type="PANTHER" id="PTHR32282">
    <property type="entry name" value="BINDING PROTEIN TRANSPEPTIDASE, PUTATIVE-RELATED"/>
    <property type="match status" value="1"/>
</dbReference>
<keyword evidence="13" id="KW-1185">Reference proteome</keyword>
<evidence type="ECO:0000256" key="1">
    <source>
        <dbReference type="ARBA" id="ARBA00004752"/>
    </source>
</evidence>
<evidence type="ECO:0000256" key="7">
    <source>
        <dbReference type="ARBA" id="ARBA00044770"/>
    </source>
</evidence>
<name>A0A7Y8KZZ8_9BURK</name>
<dbReference type="AlphaFoldDB" id="A0A7Y8KZZ8"/>
<evidence type="ECO:0000256" key="3">
    <source>
        <dbReference type="ARBA" id="ARBA00022670"/>
    </source>
</evidence>
<dbReference type="GO" id="GO:0009252">
    <property type="term" value="P:peptidoglycan biosynthetic process"/>
    <property type="evidence" value="ECO:0007669"/>
    <property type="project" value="UniProtKB-UniPathway"/>
</dbReference>
<evidence type="ECO:0000256" key="8">
    <source>
        <dbReference type="ARBA" id="ARBA00049902"/>
    </source>
</evidence>
<dbReference type="UniPathway" id="UPA00219"/>
<comment type="caution">
    <text evidence="12">The sequence shown here is derived from an EMBL/GenBank/DDBJ whole genome shotgun (WGS) entry which is preliminary data.</text>
</comment>
<comment type="catalytic activity">
    <reaction evidence="8">
        <text>[GlcNAc-(1-&gt;4)-Mur2Ac(oyl-L-Ala-gamma-D-Glu-L-Lys-D-Ala-D-Ala)](n)-di-trans,octa-cis-undecaprenyl diphosphate + beta-D-GlcNAc-(1-&gt;4)-Mur2Ac(oyl-L-Ala-gamma-D-Glu-L-Lys-D-Ala-D-Ala)-di-trans,octa-cis-undecaprenyl diphosphate = [GlcNAc-(1-&gt;4)-Mur2Ac(oyl-L-Ala-gamma-D-Glu-L-Lys-D-Ala-D-Ala)](n+1)-di-trans,octa-cis-undecaprenyl diphosphate + di-trans,octa-cis-undecaprenyl diphosphate + H(+)</text>
        <dbReference type="Rhea" id="RHEA:23708"/>
        <dbReference type="Rhea" id="RHEA-COMP:9602"/>
        <dbReference type="Rhea" id="RHEA-COMP:9603"/>
        <dbReference type="ChEBI" id="CHEBI:15378"/>
        <dbReference type="ChEBI" id="CHEBI:58405"/>
        <dbReference type="ChEBI" id="CHEBI:60033"/>
        <dbReference type="ChEBI" id="CHEBI:78435"/>
        <dbReference type="EC" id="2.4.99.28"/>
    </reaction>
</comment>
<keyword evidence="10" id="KW-0472">Membrane</keyword>
<evidence type="ECO:0000313" key="12">
    <source>
        <dbReference type="EMBL" id="NWF48569.1"/>
    </source>
</evidence>
<evidence type="ECO:0000256" key="10">
    <source>
        <dbReference type="SAM" id="Phobius"/>
    </source>
</evidence>
<sequence length="1020" mass="112936">MTEKPLRENGHKASSDHIPEPGRRGRFRLWWLGVAAVLVLGTTAAVLLPFEARTSRLQAWVLGRYAAPLGFEVASGPSDHIRFPKQGPFDERLGYTRIPAFVASLQARGFEVTAQARHNQALLAYQDRGLYAPYAEKAQAGLTVLDCHRTPIHSFSYPYRQFDRLGSVPPVVAQALLFIENRDLLDPDRPQMNPAVDWVRFTRAVLGQLGSRIDAEFDTPGGSTLATQIEKFRHSPGGITHNEREKLHQMVSAAVRAYQQGQDTLPVRRQILLDYLNTVPLSAAPRHGEVHGLADGLWVWFGTELDRARFLLTPGPGLNENQTERGQVLRQVVALMVAHRRPSWYLAQGRKDLDETTDAYLRLLAAEGLIDTGWRDAALRQRLVFRDMVRHPPLMPTSHGKGSTAARSRLAGWLDTSLYSLDRIDATLDTTLHGELQDTVSAYLGRLTDPAFARSQGLMGERLLQPASLGAVRYSFTLLERTPQGNLVRVQTDTTTQPLDINEGSKLELGSTAKLRVLATYLELVAGLHARLAPLEPKALRATAFDRQDTLTRWAVQHLASAKDRSLDAMLLAALERRFSADPGERFFTGGGVHSFNNFNDDDDARRPTVREAMQASINLPFVRVLREVVRHTMYQVPGSTARLLEDDSDPRREAYLARFADREGQAFLRRFWRKTDRRSTDELRSVLLEGLRPTPERLTAVFRYLEPSATPEALGQFLRERIGEKAPDATRVQSLYSRYAPDALDLPDRGYVAGVHPLELWLVAFRLQHPTATLGEAISASQSERQAVYGWLFRTRVKSAQDDRIYTLLEVEAFLDIHQHWARLGYPFAHLVPSLATALGSSGDRPAALAELMGIILNDGVRLPTRHLTGVHFASGTPWSTALGNAPVKGERVMTPEVARALQQALSEVVERGTARRLAGSFRTPGGEDLSPGGKTGTGDNRVVVRGRATLALNRTATFVFHLGPRYFGSVTAYVVGPDAARYRFTSGLPVQVLGSLGPTLMPYLDAASGNGCPIAPSS</sequence>
<dbReference type="InterPro" id="IPR012338">
    <property type="entry name" value="Beta-lactam/transpept-like"/>
</dbReference>
<comment type="pathway">
    <text evidence="1">Cell wall biogenesis; peptidoglycan biosynthesis.</text>
</comment>
<evidence type="ECO:0000256" key="2">
    <source>
        <dbReference type="ARBA" id="ARBA00022645"/>
    </source>
</evidence>
<keyword evidence="5" id="KW-0808">Transferase</keyword>
<dbReference type="InterPro" id="IPR001264">
    <property type="entry name" value="Glyco_trans_51"/>
</dbReference>
<evidence type="ECO:0000256" key="6">
    <source>
        <dbReference type="ARBA" id="ARBA00023268"/>
    </source>
</evidence>
<dbReference type="GO" id="GO:0006508">
    <property type="term" value="P:proteolysis"/>
    <property type="evidence" value="ECO:0007669"/>
    <property type="project" value="UniProtKB-KW"/>
</dbReference>
<dbReference type="RefSeq" id="WP_177139294.1">
    <property type="nucleotide sequence ID" value="NZ_VYGV01000028.1"/>
</dbReference>
<feature type="transmembrane region" description="Helical" evidence="10">
    <location>
        <begin position="29"/>
        <end position="50"/>
    </location>
</feature>
<dbReference type="InterPro" id="IPR050396">
    <property type="entry name" value="Glycosyltr_51/Transpeptidase"/>
</dbReference>
<dbReference type="SUPFAM" id="SSF56601">
    <property type="entry name" value="beta-lactamase/transpeptidase-like"/>
    <property type="match status" value="2"/>
</dbReference>
<keyword evidence="2" id="KW-0121">Carboxypeptidase</keyword>
<dbReference type="Gene3D" id="3.40.710.10">
    <property type="entry name" value="DD-peptidase/beta-lactamase superfamily"/>
    <property type="match status" value="1"/>
</dbReference>
<keyword evidence="4" id="KW-0328">Glycosyltransferase</keyword>
<reference evidence="12 13" key="1">
    <citation type="submission" date="2019-09" db="EMBL/GenBank/DDBJ databases">
        <title>Hydrogenophaga aromatica sp. nov., isolated from a para-xylene-degrading enrichment culture.</title>
        <authorList>
            <person name="Tancsics A."/>
            <person name="Banerjee S."/>
        </authorList>
    </citation>
    <scope>NUCLEOTIDE SEQUENCE [LARGE SCALE GENOMIC DNA]</scope>
    <source>
        <strain evidence="12 13">D2P1</strain>
    </source>
</reference>
<dbReference type="SUPFAM" id="SSF53955">
    <property type="entry name" value="Lysozyme-like"/>
    <property type="match status" value="1"/>
</dbReference>
<protein>
    <recommendedName>
        <fullName evidence="7">peptidoglycan glycosyltransferase</fullName>
        <ecNumber evidence="7">2.4.99.28</ecNumber>
    </recommendedName>
</protein>
<keyword evidence="3" id="KW-0378">Hydrolase</keyword>
<keyword evidence="3" id="KW-0645">Protease</keyword>
<dbReference type="Gene3D" id="1.10.3810.10">
    <property type="entry name" value="Biosynthetic peptidoglycan transglycosylase-like"/>
    <property type="match status" value="1"/>
</dbReference>
<dbReference type="PANTHER" id="PTHR32282:SF24">
    <property type="entry name" value="GLYCOSYL TRANSFERASE FAMILY 51 DOMAIN-CONTAINING PROTEIN"/>
    <property type="match status" value="1"/>
</dbReference>
<feature type="region of interest" description="Disordered" evidence="9">
    <location>
        <begin position="921"/>
        <end position="941"/>
    </location>
</feature>
<keyword evidence="6" id="KW-0511">Multifunctional enzyme</keyword>
<dbReference type="Pfam" id="PF00912">
    <property type="entry name" value="Transgly"/>
    <property type="match status" value="1"/>
</dbReference>
<accession>A0A7Y8KZZ8</accession>
<keyword evidence="10" id="KW-0812">Transmembrane</keyword>
<feature type="domain" description="Glycosyl transferase family 51" evidence="11">
    <location>
        <begin position="151"/>
        <end position="306"/>
    </location>
</feature>
<evidence type="ECO:0000256" key="9">
    <source>
        <dbReference type="SAM" id="MobiDB-lite"/>
    </source>
</evidence>
<dbReference type="InterPro" id="IPR023346">
    <property type="entry name" value="Lysozyme-like_dom_sf"/>
</dbReference>
<keyword evidence="10" id="KW-1133">Transmembrane helix</keyword>